<comment type="caution">
    <text evidence="5">The sequence shown here is derived from an EMBL/GenBank/DDBJ whole genome shotgun (WGS) entry which is preliminary data.</text>
</comment>
<proteinExistence type="predicted"/>
<evidence type="ECO:0000256" key="1">
    <source>
        <dbReference type="ARBA" id="ARBA00022617"/>
    </source>
</evidence>
<dbReference type="AlphaFoldDB" id="A0A0F9Y0S9"/>
<dbReference type="InterPro" id="IPR036909">
    <property type="entry name" value="Cyt_c-like_dom_sf"/>
</dbReference>
<dbReference type="GO" id="GO:0009055">
    <property type="term" value="F:electron transfer activity"/>
    <property type="evidence" value="ECO:0007669"/>
    <property type="project" value="InterPro"/>
</dbReference>
<organism evidence="5">
    <name type="scientific">marine sediment metagenome</name>
    <dbReference type="NCBI Taxonomy" id="412755"/>
    <lineage>
        <taxon>unclassified sequences</taxon>
        <taxon>metagenomes</taxon>
        <taxon>ecological metagenomes</taxon>
    </lineage>
</organism>
<dbReference type="EMBL" id="LAZR01000019">
    <property type="protein sequence ID" value="KKO05412.1"/>
    <property type="molecule type" value="Genomic_DNA"/>
</dbReference>
<dbReference type="GO" id="GO:0020037">
    <property type="term" value="F:heme binding"/>
    <property type="evidence" value="ECO:0007669"/>
    <property type="project" value="InterPro"/>
</dbReference>
<dbReference type="InterPro" id="IPR009056">
    <property type="entry name" value="Cyt_c-like_dom"/>
</dbReference>
<accession>A0A0F9Y0S9</accession>
<dbReference type="PROSITE" id="PS51257">
    <property type="entry name" value="PROKAR_LIPOPROTEIN"/>
    <property type="match status" value="1"/>
</dbReference>
<dbReference type="GO" id="GO:0046872">
    <property type="term" value="F:metal ion binding"/>
    <property type="evidence" value="ECO:0007669"/>
    <property type="project" value="UniProtKB-KW"/>
</dbReference>
<evidence type="ECO:0000256" key="3">
    <source>
        <dbReference type="ARBA" id="ARBA00023004"/>
    </source>
</evidence>
<protein>
    <recommendedName>
        <fullName evidence="4">Cytochrome c domain-containing protein</fullName>
    </recommendedName>
</protein>
<feature type="domain" description="Cytochrome c" evidence="4">
    <location>
        <begin position="36"/>
        <end position="131"/>
    </location>
</feature>
<evidence type="ECO:0000259" key="4">
    <source>
        <dbReference type="PROSITE" id="PS51007"/>
    </source>
</evidence>
<dbReference type="SUPFAM" id="SSF46626">
    <property type="entry name" value="Cytochrome c"/>
    <property type="match status" value="1"/>
</dbReference>
<evidence type="ECO:0000313" key="5">
    <source>
        <dbReference type="EMBL" id="KKO05412.1"/>
    </source>
</evidence>
<gene>
    <name evidence="5" type="ORF">LCGC14_0076830</name>
</gene>
<sequence>MNRIKLTLMSAAVSAVVACSAAAQPKTIEDGVYTVEQAEAGQPLFEQRCSACHNADFYRGTLSNRNNQPLAYLFEEILVTMPADMPGSLMDAEYESILAHILQITGFPAGDAPLDYAGGTMHTVNIVPPKD</sequence>
<keyword evidence="3" id="KW-0408">Iron</keyword>
<keyword evidence="1" id="KW-0349">Heme</keyword>
<name>A0A0F9Y0S9_9ZZZZ</name>
<reference evidence="5" key="1">
    <citation type="journal article" date="2015" name="Nature">
        <title>Complex archaea that bridge the gap between prokaryotes and eukaryotes.</title>
        <authorList>
            <person name="Spang A."/>
            <person name="Saw J.H."/>
            <person name="Jorgensen S.L."/>
            <person name="Zaremba-Niedzwiedzka K."/>
            <person name="Martijn J."/>
            <person name="Lind A.E."/>
            <person name="van Eijk R."/>
            <person name="Schleper C."/>
            <person name="Guy L."/>
            <person name="Ettema T.J."/>
        </authorList>
    </citation>
    <scope>NUCLEOTIDE SEQUENCE</scope>
</reference>
<dbReference type="Gene3D" id="1.10.760.10">
    <property type="entry name" value="Cytochrome c-like domain"/>
    <property type="match status" value="1"/>
</dbReference>
<evidence type="ECO:0000256" key="2">
    <source>
        <dbReference type="ARBA" id="ARBA00022723"/>
    </source>
</evidence>
<keyword evidence="2" id="KW-0479">Metal-binding</keyword>
<dbReference type="PROSITE" id="PS51007">
    <property type="entry name" value="CYTC"/>
    <property type="match status" value="1"/>
</dbReference>